<keyword evidence="1 6" id="KW-0560">Oxidoreductase</keyword>
<protein>
    <submittedName>
        <fullName evidence="6">Thiol peroxidase</fullName>
    </submittedName>
</protein>
<keyword evidence="4" id="KW-0676">Redox-active center</keyword>
<dbReference type="PATRIC" id="fig|229921.5.peg.2164"/>
<dbReference type="Gene3D" id="3.40.30.10">
    <property type="entry name" value="Glutaredoxin"/>
    <property type="match status" value="1"/>
</dbReference>
<dbReference type="PANTHER" id="PTHR43110">
    <property type="entry name" value="THIOL PEROXIDASE"/>
    <property type="match status" value="1"/>
</dbReference>
<evidence type="ECO:0000256" key="1">
    <source>
        <dbReference type="ARBA" id="ARBA00022559"/>
    </source>
</evidence>
<accession>A0A0N8GQY6</accession>
<evidence type="ECO:0000313" key="7">
    <source>
        <dbReference type="Proteomes" id="UP000050501"/>
    </source>
</evidence>
<dbReference type="InterPro" id="IPR036249">
    <property type="entry name" value="Thioredoxin-like_sf"/>
</dbReference>
<reference evidence="6 7" key="1">
    <citation type="submission" date="2015-07" db="EMBL/GenBank/DDBJ databases">
        <title>Genome sequence of Levilinea saccharolytica DSM 16555.</title>
        <authorList>
            <person name="Hemp J."/>
            <person name="Ward L.M."/>
            <person name="Pace L.A."/>
            <person name="Fischer W.W."/>
        </authorList>
    </citation>
    <scope>NUCLEOTIDE SEQUENCE [LARGE SCALE GENOMIC DNA]</scope>
    <source>
        <strain evidence="6 7">KIBI-1</strain>
    </source>
</reference>
<dbReference type="SUPFAM" id="SSF52833">
    <property type="entry name" value="Thioredoxin-like"/>
    <property type="match status" value="1"/>
</dbReference>
<evidence type="ECO:0000256" key="2">
    <source>
        <dbReference type="ARBA" id="ARBA00022862"/>
    </source>
</evidence>
<dbReference type="Pfam" id="PF08534">
    <property type="entry name" value="Redoxin"/>
    <property type="match status" value="1"/>
</dbReference>
<name>A0A0N8GQY6_9CHLR</name>
<dbReference type="CDD" id="cd03014">
    <property type="entry name" value="PRX_Atyp2cys"/>
    <property type="match status" value="1"/>
</dbReference>
<dbReference type="RefSeq" id="WP_062418475.1">
    <property type="nucleotide sequence ID" value="NZ_DF967974.1"/>
</dbReference>
<dbReference type="PROSITE" id="PS51352">
    <property type="entry name" value="THIOREDOXIN_2"/>
    <property type="match status" value="1"/>
</dbReference>
<comment type="caution">
    <text evidence="6">The sequence shown here is derived from an EMBL/GenBank/DDBJ whole genome shotgun (WGS) entry which is preliminary data.</text>
</comment>
<dbReference type="InterPro" id="IPR013766">
    <property type="entry name" value="Thioredoxin_domain"/>
</dbReference>
<keyword evidence="7" id="KW-1185">Reference proteome</keyword>
<keyword evidence="1 6" id="KW-0575">Peroxidase</keyword>
<dbReference type="STRING" id="229921.ADN01_06385"/>
<keyword evidence="2" id="KW-0049">Antioxidant</keyword>
<dbReference type="EMBL" id="LGCM01000027">
    <property type="protein sequence ID" value="KPL85002.1"/>
    <property type="molecule type" value="Genomic_DNA"/>
</dbReference>
<dbReference type="InterPro" id="IPR013740">
    <property type="entry name" value="Redoxin"/>
</dbReference>
<evidence type="ECO:0000313" key="6">
    <source>
        <dbReference type="EMBL" id="KPL85002.1"/>
    </source>
</evidence>
<dbReference type="PANTHER" id="PTHR43110:SF1">
    <property type="entry name" value="THIOL PEROXIDASE"/>
    <property type="match status" value="1"/>
</dbReference>
<keyword evidence="3" id="KW-1015">Disulfide bond</keyword>
<dbReference type="InterPro" id="IPR002065">
    <property type="entry name" value="TPX"/>
</dbReference>
<dbReference type="GO" id="GO:0008379">
    <property type="term" value="F:thioredoxin peroxidase activity"/>
    <property type="evidence" value="ECO:0007669"/>
    <property type="project" value="InterPro"/>
</dbReference>
<dbReference type="InterPro" id="IPR050455">
    <property type="entry name" value="Tpx_Peroxidase_subfamily"/>
</dbReference>
<gene>
    <name evidence="6" type="ORF">ADN01_06385</name>
</gene>
<evidence type="ECO:0000259" key="5">
    <source>
        <dbReference type="PROSITE" id="PS51352"/>
    </source>
</evidence>
<dbReference type="AlphaFoldDB" id="A0A0N8GQY6"/>
<organism evidence="6 7">
    <name type="scientific">Levilinea saccharolytica</name>
    <dbReference type="NCBI Taxonomy" id="229921"/>
    <lineage>
        <taxon>Bacteria</taxon>
        <taxon>Bacillati</taxon>
        <taxon>Chloroflexota</taxon>
        <taxon>Anaerolineae</taxon>
        <taxon>Anaerolineales</taxon>
        <taxon>Anaerolineaceae</taxon>
        <taxon>Levilinea</taxon>
    </lineage>
</organism>
<proteinExistence type="predicted"/>
<evidence type="ECO:0000256" key="3">
    <source>
        <dbReference type="ARBA" id="ARBA00023157"/>
    </source>
</evidence>
<feature type="domain" description="Thioredoxin" evidence="5">
    <location>
        <begin position="21"/>
        <end position="172"/>
    </location>
</feature>
<dbReference type="Proteomes" id="UP000050501">
    <property type="component" value="Unassembled WGS sequence"/>
</dbReference>
<dbReference type="NCBIfam" id="NF001808">
    <property type="entry name" value="PRK00522.1"/>
    <property type="match status" value="1"/>
</dbReference>
<dbReference type="OrthoDB" id="9781543at2"/>
<evidence type="ECO:0000256" key="4">
    <source>
        <dbReference type="ARBA" id="ARBA00023284"/>
    </source>
</evidence>
<sequence length="175" mass="19122">MDPQRTIKFAGADANILGEVVKVGDLASDFHAHTQDWRYVSVFEETAGKVRILAAVPSLETGVCDRETRRFNTEAADLSQEIAIITISADLPFTQKKWCGAAGIDQVLVVSDHKEMDFGQKYGCLIEQPRLLTRAVFVVDRKGIIQYAAYMNALGDEPDYEAVLNAAKAALNSGG</sequence>